<evidence type="ECO:0000313" key="4">
    <source>
        <dbReference type="Proteomes" id="UP000323917"/>
    </source>
</evidence>
<dbReference type="GO" id="GO:0016787">
    <property type="term" value="F:hydrolase activity"/>
    <property type="evidence" value="ECO:0007669"/>
    <property type="project" value="UniProtKB-KW"/>
</dbReference>
<keyword evidence="3" id="KW-0378">Hydrolase</keyword>
<dbReference type="Proteomes" id="UP000323917">
    <property type="component" value="Chromosome"/>
</dbReference>
<protein>
    <recommendedName>
        <fullName evidence="2">PPM-type phosphatase domain-containing protein</fullName>
    </recommendedName>
</protein>
<gene>
    <name evidence="3" type="ORF">Pr1d_01860</name>
</gene>
<accession>A0A5B9Q5W6</accession>
<name>A0A5B9Q5W6_9BACT</name>
<dbReference type="Gene3D" id="3.60.40.10">
    <property type="entry name" value="PPM-type phosphatase domain"/>
    <property type="match status" value="1"/>
</dbReference>
<dbReference type="InterPro" id="IPR036457">
    <property type="entry name" value="PPM-type-like_dom_sf"/>
</dbReference>
<proteinExistence type="predicted"/>
<dbReference type="SUPFAM" id="SSF81606">
    <property type="entry name" value="PP2C-like"/>
    <property type="match status" value="1"/>
</dbReference>
<feature type="transmembrane region" description="Helical" evidence="1">
    <location>
        <begin position="279"/>
        <end position="296"/>
    </location>
</feature>
<dbReference type="SMART" id="SM00331">
    <property type="entry name" value="PP2C_SIG"/>
    <property type="match status" value="1"/>
</dbReference>
<dbReference type="SMART" id="SM00332">
    <property type="entry name" value="PP2Cc"/>
    <property type="match status" value="1"/>
</dbReference>
<keyword evidence="1" id="KW-0472">Membrane</keyword>
<evidence type="ECO:0000256" key="1">
    <source>
        <dbReference type="SAM" id="Phobius"/>
    </source>
</evidence>
<feature type="transmembrane region" description="Helical" evidence="1">
    <location>
        <begin position="255"/>
        <end position="273"/>
    </location>
</feature>
<keyword evidence="1" id="KW-1133">Transmembrane helix</keyword>
<keyword evidence="4" id="KW-1185">Reference proteome</keyword>
<evidence type="ECO:0000313" key="3">
    <source>
        <dbReference type="EMBL" id="QEG32925.1"/>
    </source>
</evidence>
<dbReference type="KEGG" id="bgok:Pr1d_01860"/>
<dbReference type="EMBL" id="CP042913">
    <property type="protein sequence ID" value="QEG32925.1"/>
    <property type="molecule type" value="Genomic_DNA"/>
</dbReference>
<feature type="domain" description="PPM-type phosphatase" evidence="2">
    <location>
        <begin position="2"/>
        <end position="225"/>
    </location>
</feature>
<reference evidence="3 4" key="1">
    <citation type="submission" date="2019-08" db="EMBL/GenBank/DDBJ databases">
        <title>Deep-cultivation of Planctomycetes and their phenomic and genomic characterization uncovers novel biology.</title>
        <authorList>
            <person name="Wiegand S."/>
            <person name="Jogler M."/>
            <person name="Boedeker C."/>
            <person name="Pinto D."/>
            <person name="Vollmers J."/>
            <person name="Rivas-Marin E."/>
            <person name="Kohn T."/>
            <person name="Peeters S.H."/>
            <person name="Heuer A."/>
            <person name="Rast P."/>
            <person name="Oberbeckmann S."/>
            <person name="Bunk B."/>
            <person name="Jeske O."/>
            <person name="Meyerdierks A."/>
            <person name="Storesund J.E."/>
            <person name="Kallscheuer N."/>
            <person name="Luecker S."/>
            <person name="Lage O.M."/>
            <person name="Pohl T."/>
            <person name="Merkel B.J."/>
            <person name="Hornburger P."/>
            <person name="Mueller R.-W."/>
            <person name="Bruemmer F."/>
            <person name="Labrenz M."/>
            <person name="Spormann A.M."/>
            <person name="Op den Camp H."/>
            <person name="Overmann J."/>
            <person name="Amann R."/>
            <person name="Jetten M.S.M."/>
            <person name="Mascher T."/>
            <person name="Medema M.H."/>
            <person name="Devos D.P."/>
            <person name="Kaster A.-K."/>
            <person name="Ovreas L."/>
            <person name="Rohde M."/>
            <person name="Galperin M.Y."/>
            <person name="Jogler C."/>
        </authorList>
    </citation>
    <scope>NUCLEOTIDE SEQUENCE [LARGE SCALE GENOMIC DNA]</scope>
    <source>
        <strain evidence="3 4">Pr1d</strain>
    </source>
</reference>
<dbReference type="InterPro" id="IPR001932">
    <property type="entry name" value="PPM-type_phosphatase-like_dom"/>
</dbReference>
<evidence type="ECO:0000259" key="2">
    <source>
        <dbReference type="PROSITE" id="PS51746"/>
    </source>
</evidence>
<dbReference type="CDD" id="cd00143">
    <property type="entry name" value="PP2Cc"/>
    <property type="match status" value="1"/>
</dbReference>
<dbReference type="Pfam" id="PF13672">
    <property type="entry name" value="PP2C_2"/>
    <property type="match status" value="1"/>
</dbReference>
<organism evidence="3 4">
    <name type="scientific">Bythopirellula goksoeyrii</name>
    <dbReference type="NCBI Taxonomy" id="1400387"/>
    <lineage>
        <taxon>Bacteria</taxon>
        <taxon>Pseudomonadati</taxon>
        <taxon>Planctomycetota</taxon>
        <taxon>Planctomycetia</taxon>
        <taxon>Pirellulales</taxon>
        <taxon>Lacipirellulaceae</taxon>
        <taxon>Bythopirellula</taxon>
    </lineage>
</organism>
<keyword evidence="1" id="KW-0812">Transmembrane</keyword>
<sequence length="407" mass="43470">MAVSLAEGSRQWQSHGHLFMVADGMGAHAAGELASKLATDTVPHSYHKRSEVSPSEAIVEAVREANSVIYNKGSNSVDFQGMGTTCSCLLVLPQGALAAHVGDSRVYRLRGNCFEQLTFDHSLVWEMAAAGHASEDEIPAYVPKNVITRSLGPHPTVSVDVEGPFSVQTGDRFLLCSDGLTGPLKPELIGAVIGCLPLSDAAQTLIDLANLLGGPDNITTIVVEIAESDKLGLAAPPEESELPPRRSMRRKSVHPFSWMAMILSAVLAGALMATHQFGGAFLALAAFLVAAIVAWTQRSTDPGACNTGAILGLHGKAPYRRHDCQPGPASIGTLGDIVRQLEDLEGQNNWEVDWPTIHRDRNTAHEAITQGNYQEAVIAYCSAVRRLMQALRNSKHPGTSDSTVDLC</sequence>
<dbReference type="AlphaFoldDB" id="A0A5B9Q5W6"/>
<dbReference type="PROSITE" id="PS51746">
    <property type="entry name" value="PPM_2"/>
    <property type="match status" value="1"/>
</dbReference>